<evidence type="ECO:0000313" key="2">
    <source>
        <dbReference type="Proteomes" id="UP000245430"/>
    </source>
</evidence>
<gene>
    <name evidence="1" type="ORF">LX78_02924</name>
</gene>
<dbReference type="AlphaFoldDB" id="A0A316DJV0"/>
<evidence type="ECO:0000313" key="1">
    <source>
        <dbReference type="EMBL" id="PWK16933.1"/>
    </source>
</evidence>
<comment type="caution">
    <text evidence="1">The sequence shown here is derived from an EMBL/GenBank/DDBJ whole genome shotgun (WGS) entry which is preliminary data.</text>
</comment>
<proteinExistence type="predicted"/>
<organism evidence="1 2">
    <name type="scientific">Xanthomarina spongicola</name>
    <dbReference type="NCBI Taxonomy" id="570520"/>
    <lineage>
        <taxon>Bacteria</taxon>
        <taxon>Pseudomonadati</taxon>
        <taxon>Bacteroidota</taxon>
        <taxon>Flavobacteriia</taxon>
        <taxon>Flavobacteriales</taxon>
        <taxon>Flavobacteriaceae</taxon>
        <taxon>Xanthomarina</taxon>
    </lineage>
</organism>
<reference evidence="1 2" key="1">
    <citation type="submission" date="2018-05" db="EMBL/GenBank/DDBJ databases">
        <title>Genomic Encyclopedia of Archaeal and Bacterial Type Strains, Phase II (KMG-II): from individual species to whole genera.</title>
        <authorList>
            <person name="Goeker M."/>
        </authorList>
    </citation>
    <scope>NUCLEOTIDE SEQUENCE [LARGE SCALE GENOMIC DNA]</scope>
    <source>
        <strain evidence="1 2">DSM 22637</strain>
    </source>
</reference>
<accession>A0A316DJV0</accession>
<keyword evidence="2" id="KW-1185">Reference proteome</keyword>
<evidence type="ECO:0008006" key="3">
    <source>
        <dbReference type="Google" id="ProtNLM"/>
    </source>
</evidence>
<protein>
    <recommendedName>
        <fullName evidence="3">Lipoprotein</fullName>
    </recommendedName>
</protein>
<dbReference type="Proteomes" id="UP000245430">
    <property type="component" value="Unassembled WGS sequence"/>
</dbReference>
<sequence length="187" mass="22296">MKKNLFYILFFFTSISCFQPRYKLSEKEKEFNPYQEGDLLIFESNSKKIDTFYISKIDLVFNDGLGIIEYKQALRVYEGKAPKENEFHDKRTFLLEIRSGGSKEQTFIELRDFIDGKQNYSDLIEKPTDKLETNFGVLEDIISIKSNKSLDYDSKIYEYFWSFEKGIVRFKKGDSSIWTLKDFKRYD</sequence>
<dbReference type="PROSITE" id="PS51257">
    <property type="entry name" value="PROKAR_LIPOPROTEIN"/>
    <property type="match status" value="1"/>
</dbReference>
<dbReference type="EMBL" id="QGGP01000014">
    <property type="protein sequence ID" value="PWK16933.1"/>
    <property type="molecule type" value="Genomic_DNA"/>
</dbReference>
<name>A0A316DJV0_9FLAO</name>